<evidence type="ECO:0000256" key="15">
    <source>
        <dbReference type="ARBA" id="ARBA00081350"/>
    </source>
</evidence>
<dbReference type="OrthoDB" id="118142at2"/>
<dbReference type="GO" id="GO:0016301">
    <property type="term" value="F:kinase activity"/>
    <property type="evidence" value="ECO:0007669"/>
    <property type="project" value="UniProtKB-KW"/>
</dbReference>
<dbReference type="InterPro" id="IPR036457">
    <property type="entry name" value="PPM-type-like_dom_sf"/>
</dbReference>
<keyword evidence="11" id="KW-0464">Manganese</keyword>
<feature type="domain" description="PAS" evidence="17">
    <location>
        <begin position="8"/>
        <end position="74"/>
    </location>
</feature>
<keyword evidence="5" id="KW-0547">Nucleotide-binding</keyword>
<dbReference type="SUPFAM" id="SSF55785">
    <property type="entry name" value="PYP-like sensor domain (PAS domain)"/>
    <property type="match status" value="1"/>
</dbReference>
<evidence type="ECO:0000256" key="2">
    <source>
        <dbReference type="ARBA" id="ARBA00022553"/>
    </source>
</evidence>
<dbReference type="Pfam" id="PF07228">
    <property type="entry name" value="SpoIIE"/>
    <property type="match status" value="1"/>
</dbReference>
<keyword evidence="9" id="KW-0460">Magnesium</keyword>
<evidence type="ECO:0000256" key="13">
    <source>
        <dbReference type="ARBA" id="ARBA00056274"/>
    </source>
</evidence>
<dbReference type="Gene3D" id="3.30.450.20">
    <property type="entry name" value="PAS domain"/>
    <property type="match status" value="1"/>
</dbReference>
<dbReference type="Proteomes" id="UP000293638">
    <property type="component" value="Unassembled WGS sequence"/>
</dbReference>
<organism evidence="19 20">
    <name type="scientific">Motilibacter rhizosphaerae</name>
    <dbReference type="NCBI Taxonomy" id="598652"/>
    <lineage>
        <taxon>Bacteria</taxon>
        <taxon>Bacillati</taxon>
        <taxon>Actinomycetota</taxon>
        <taxon>Actinomycetes</taxon>
        <taxon>Motilibacterales</taxon>
        <taxon>Motilibacteraceae</taxon>
        <taxon>Motilibacter</taxon>
    </lineage>
</organism>
<dbReference type="Pfam" id="PF08448">
    <property type="entry name" value="PAS_4"/>
    <property type="match status" value="1"/>
</dbReference>
<keyword evidence="20" id="KW-1185">Reference proteome</keyword>
<dbReference type="RefSeq" id="WP_130491156.1">
    <property type="nucleotide sequence ID" value="NZ_SGXD01000001.1"/>
</dbReference>
<evidence type="ECO:0000259" key="16">
    <source>
        <dbReference type="SMART" id="SM00065"/>
    </source>
</evidence>
<comment type="function">
    <text evidence="13">Primarily acts as an independent SigF regulator that is sensitive to the osmosensory signal, mediating the cross talk of PknD with the SigF regulon. Possesses both phosphatase and kinase activities. The kinase domain functions as a classic anti-sigma factor-like kinase to phosphorylate the anti-anti-sigma factor domain at the canonical regulatory site, and the phosphatase domain antagonizes this activity.</text>
</comment>
<evidence type="ECO:0000256" key="4">
    <source>
        <dbReference type="ARBA" id="ARBA00022723"/>
    </source>
</evidence>
<dbReference type="SMART" id="SM00065">
    <property type="entry name" value="GAF"/>
    <property type="match status" value="1"/>
</dbReference>
<dbReference type="PANTHER" id="PTHR43156">
    <property type="entry name" value="STAGE II SPORULATION PROTEIN E-RELATED"/>
    <property type="match status" value="1"/>
</dbReference>
<dbReference type="EMBL" id="SGXD01000001">
    <property type="protein sequence ID" value="RZS91042.1"/>
    <property type="molecule type" value="Genomic_DNA"/>
</dbReference>
<evidence type="ECO:0000256" key="6">
    <source>
        <dbReference type="ARBA" id="ARBA00022777"/>
    </source>
</evidence>
<dbReference type="Pfam" id="PF13185">
    <property type="entry name" value="GAF_2"/>
    <property type="match status" value="1"/>
</dbReference>
<name>A0A4Q7NXB9_9ACTN</name>
<dbReference type="CDD" id="cd00130">
    <property type="entry name" value="PAS"/>
    <property type="match status" value="1"/>
</dbReference>
<dbReference type="InterPro" id="IPR013656">
    <property type="entry name" value="PAS_4"/>
</dbReference>
<evidence type="ECO:0000313" key="19">
    <source>
        <dbReference type="EMBL" id="RZS91042.1"/>
    </source>
</evidence>
<dbReference type="InterPro" id="IPR052016">
    <property type="entry name" value="Bact_Sigma-Reg"/>
</dbReference>
<dbReference type="Pfam" id="PF13581">
    <property type="entry name" value="HATPase_c_2"/>
    <property type="match status" value="1"/>
</dbReference>
<keyword evidence="7" id="KW-0378">Hydrolase</keyword>
<evidence type="ECO:0000256" key="8">
    <source>
        <dbReference type="ARBA" id="ARBA00022840"/>
    </source>
</evidence>
<accession>A0A4Q7NXB9</accession>
<evidence type="ECO:0000256" key="11">
    <source>
        <dbReference type="ARBA" id="ARBA00023211"/>
    </source>
</evidence>
<evidence type="ECO:0000256" key="9">
    <source>
        <dbReference type="ARBA" id="ARBA00022842"/>
    </source>
</evidence>
<dbReference type="PANTHER" id="PTHR43156:SF2">
    <property type="entry name" value="STAGE II SPORULATION PROTEIN E"/>
    <property type="match status" value="1"/>
</dbReference>
<keyword evidence="4" id="KW-0479">Metal-binding</keyword>
<dbReference type="GO" id="GO:0005524">
    <property type="term" value="F:ATP binding"/>
    <property type="evidence" value="ECO:0007669"/>
    <property type="project" value="UniProtKB-KW"/>
</dbReference>
<evidence type="ECO:0000313" key="20">
    <source>
        <dbReference type="Proteomes" id="UP000293638"/>
    </source>
</evidence>
<feature type="domain" description="GAF" evidence="16">
    <location>
        <begin position="133"/>
        <end position="300"/>
    </location>
</feature>
<dbReference type="AlphaFoldDB" id="A0A4Q7NXB9"/>
<gene>
    <name evidence="19" type="ORF">EV189_0274</name>
</gene>
<protein>
    <recommendedName>
        <fullName evidence="1">protein-serine/threonine phosphatase</fullName>
        <ecNumber evidence="1">3.1.3.16</ecNumber>
    </recommendedName>
    <alternativeName>
        <fullName evidence="15">Protein-serine/threonine phosphatase</fullName>
    </alternativeName>
    <alternativeName>
        <fullName evidence="14">Serine/threonine-protein kinase</fullName>
    </alternativeName>
</protein>
<reference evidence="19 20" key="1">
    <citation type="submission" date="2019-02" db="EMBL/GenBank/DDBJ databases">
        <title>Genomic Encyclopedia of Type Strains, Phase IV (KMG-IV): sequencing the most valuable type-strain genomes for metagenomic binning, comparative biology and taxonomic classification.</title>
        <authorList>
            <person name="Goeker M."/>
        </authorList>
    </citation>
    <scope>NUCLEOTIDE SEQUENCE [LARGE SCALE GENOMIC DNA]</scope>
    <source>
        <strain evidence="19 20">DSM 45622</strain>
    </source>
</reference>
<proteinExistence type="predicted"/>
<keyword evidence="10" id="KW-0904">Protein phosphatase</keyword>
<dbReference type="Gene3D" id="3.60.40.10">
    <property type="entry name" value="PPM-type phosphatase domain"/>
    <property type="match status" value="1"/>
</dbReference>
<dbReference type="InterPro" id="IPR036890">
    <property type="entry name" value="HATPase_C_sf"/>
</dbReference>
<dbReference type="GO" id="GO:0046872">
    <property type="term" value="F:metal ion binding"/>
    <property type="evidence" value="ECO:0007669"/>
    <property type="project" value="UniProtKB-KW"/>
</dbReference>
<dbReference type="SUPFAM" id="SSF55781">
    <property type="entry name" value="GAF domain-like"/>
    <property type="match status" value="1"/>
</dbReference>
<keyword evidence="6" id="KW-0418">Kinase</keyword>
<dbReference type="CDD" id="cd16936">
    <property type="entry name" value="HATPase_RsbW-like"/>
    <property type="match status" value="1"/>
</dbReference>
<dbReference type="InterPro" id="IPR003018">
    <property type="entry name" value="GAF"/>
</dbReference>
<evidence type="ECO:0000256" key="12">
    <source>
        <dbReference type="ARBA" id="ARBA00047761"/>
    </source>
</evidence>
<dbReference type="Gene3D" id="3.30.565.10">
    <property type="entry name" value="Histidine kinase-like ATPase, C-terminal domain"/>
    <property type="match status" value="1"/>
</dbReference>
<dbReference type="InterPro" id="IPR001932">
    <property type="entry name" value="PPM-type_phosphatase-like_dom"/>
</dbReference>
<evidence type="ECO:0000256" key="3">
    <source>
        <dbReference type="ARBA" id="ARBA00022679"/>
    </source>
</evidence>
<dbReference type="InterPro" id="IPR029016">
    <property type="entry name" value="GAF-like_dom_sf"/>
</dbReference>
<dbReference type="GO" id="GO:0004722">
    <property type="term" value="F:protein serine/threonine phosphatase activity"/>
    <property type="evidence" value="ECO:0007669"/>
    <property type="project" value="UniProtKB-EC"/>
</dbReference>
<dbReference type="InterPro" id="IPR000014">
    <property type="entry name" value="PAS"/>
</dbReference>
<evidence type="ECO:0000256" key="5">
    <source>
        <dbReference type="ARBA" id="ARBA00022741"/>
    </source>
</evidence>
<keyword evidence="8" id="KW-0067">ATP-binding</keyword>
<dbReference type="Gene3D" id="3.30.450.40">
    <property type="match status" value="1"/>
</dbReference>
<dbReference type="EC" id="3.1.3.16" evidence="1"/>
<comment type="catalytic activity">
    <reaction evidence="12">
        <text>O-phospho-L-seryl-[protein] + H2O = L-seryl-[protein] + phosphate</text>
        <dbReference type="Rhea" id="RHEA:20629"/>
        <dbReference type="Rhea" id="RHEA-COMP:9863"/>
        <dbReference type="Rhea" id="RHEA-COMP:11604"/>
        <dbReference type="ChEBI" id="CHEBI:15377"/>
        <dbReference type="ChEBI" id="CHEBI:29999"/>
        <dbReference type="ChEBI" id="CHEBI:43474"/>
        <dbReference type="ChEBI" id="CHEBI:83421"/>
        <dbReference type="EC" id="3.1.3.16"/>
    </reaction>
</comment>
<dbReference type="SMART" id="SM00331">
    <property type="entry name" value="PP2C_SIG"/>
    <property type="match status" value="1"/>
</dbReference>
<dbReference type="SUPFAM" id="SSF81606">
    <property type="entry name" value="PP2C-like"/>
    <property type="match status" value="1"/>
</dbReference>
<dbReference type="InterPro" id="IPR003594">
    <property type="entry name" value="HATPase_dom"/>
</dbReference>
<dbReference type="InterPro" id="IPR035965">
    <property type="entry name" value="PAS-like_dom_sf"/>
</dbReference>
<evidence type="ECO:0000256" key="1">
    <source>
        <dbReference type="ARBA" id="ARBA00013081"/>
    </source>
</evidence>
<keyword evidence="3" id="KW-0808">Transferase</keyword>
<feature type="domain" description="PPM-type phosphatase" evidence="18">
    <location>
        <begin position="317"/>
        <end position="529"/>
    </location>
</feature>
<evidence type="ECO:0000256" key="7">
    <source>
        <dbReference type="ARBA" id="ARBA00022801"/>
    </source>
</evidence>
<evidence type="ECO:0000259" key="18">
    <source>
        <dbReference type="SMART" id="SM00331"/>
    </source>
</evidence>
<evidence type="ECO:0000256" key="14">
    <source>
        <dbReference type="ARBA" id="ARBA00075117"/>
    </source>
</evidence>
<evidence type="ECO:0000259" key="17">
    <source>
        <dbReference type="SMART" id="SM00091"/>
    </source>
</evidence>
<dbReference type="SMART" id="SM00091">
    <property type="entry name" value="PAS"/>
    <property type="match status" value="1"/>
</dbReference>
<dbReference type="FunFam" id="3.60.40.10:FF:000005">
    <property type="entry name" value="Serine/threonine protein phosphatase"/>
    <property type="match status" value="1"/>
</dbReference>
<dbReference type="SUPFAM" id="SSF55874">
    <property type="entry name" value="ATPase domain of HSP90 chaperone/DNA topoisomerase II/histidine kinase"/>
    <property type="match status" value="1"/>
</dbReference>
<sequence>MIGELDPALLETVLVGHDEGLCVFDRDFTFEWCNETAARLLQRPVSDLLGERLFELYPEGRDTVVWTAYQQALATGEPQELRLWYGPLEGWFRARAVPLHDRLVVWFRSIDLEQAVEQERAELVVSRERSGQRAERLLDVVAELSRAQTLPEVIDVVLVRGFGLLGGYGGGVGFVTEDGRHLDVLELREFGDGVEERWTGLHPLDVDVPMMISARTGEPLLYPTRAELLTRHPHLERDVDERTKALVALPLLVEQRVIGSIIVLFAEEQRFEADEREFMLTLAGLCAQALDRARLSSRERTIAATLQRSLLPDVVAVPDLEVAVRYVPGAEGTQVGGDWYDVVQLGAGRLGLVMGDVMGRGVGAAATMGQVRAALRAYARLDLPPAQVLASLDAVVADVAEGRFVTCAYAVFDPADRTLSVASAGHLPPVIAGPSGSALAPLVPGPPLGVGAGGYVEQVAVLPPGACVALCTDGLVERRDRDASDGLERMQEVLAAVADRPLEQAADALVADLLDPDSVDDAALLLVRPLGAAARPAEWLRLRRDPEVVADARAWVRERAAQGELEGGLVDSLTLVASELVTNAVRHGRGDPALRVRVSPRRAVIEVEDGSGHLPMRRYAAEQDEGGRGLELIALLTERWGWRPTDGGKVVWAELSARS</sequence>
<keyword evidence="2" id="KW-0597">Phosphoprotein</keyword>
<evidence type="ECO:0000256" key="10">
    <source>
        <dbReference type="ARBA" id="ARBA00022912"/>
    </source>
</evidence>
<comment type="caution">
    <text evidence="19">The sequence shown here is derived from an EMBL/GenBank/DDBJ whole genome shotgun (WGS) entry which is preliminary data.</text>
</comment>